<accession>A0AAV7EVZ4</accession>
<evidence type="ECO:0000313" key="5">
    <source>
        <dbReference type="EMBL" id="KAG9452893.1"/>
    </source>
</evidence>
<dbReference type="SUPFAM" id="SSF118359">
    <property type="entry name" value="Expressed protein At2g23090/F21P24.15"/>
    <property type="match status" value="1"/>
</dbReference>
<dbReference type="PANTHER" id="PTHR47926">
    <property type="entry name" value="PENTATRICOPEPTIDE REPEAT-CONTAINING PROTEIN"/>
    <property type="match status" value="1"/>
</dbReference>
<dbReference type="InterPro" id="IPR011990">
    <property type="entry name" value="TPR-like_helical_dom_sf"/>
</dbReference>
<evidence type="ECO:0000256" key="3">
    <source>
        <dbReference type="PROSITE-ProRule" id="PRU00708"/>
    </source>
</evidence>
<dbReference type="FunFam" id="1.25.40.10:FF:000280">
    <property type="entry name" value="Pentatricopeptide repeat-containing protein"/>
    <property type="match status" value="1"/>
</dbReference>
<dbReference type="InterPro" id="IPR046848">
    <property type="entry name" value="E_motif"/>
</dbReference>
<sequence>MTRGKQKIEAQRRNAERNQKPKGSQLEARAVALKVSCPICKNLTKSSKVVLAGNVKITECFRNGDVETARCIFHEMPKKNLVTWNCMISGYVRNNKLSEAQEVFNIMPKRNVVSWSALLNGYAKCGLLCEAQELFDRMPERNTICWNSLISGYLNHEEFGKARECFCKMPKRNSISWAIMIRGYLQQGLLTEARELFDQAPDKSTSLYNALLSAYVEWGCMEDAHSLFSEVPQKDDATWTTMITGFSRVGEMEHARRLFEEMPGKCMEAYTAIIWGYMQSGDVKSAQTLFDELPSKDVVLWNTIIGGYVQNKMFGVALKHFMEMPVSDIWSWNLILLGHVQERDMVKAFNFFLKMPERDQTSWNTIISGYQSEEALVLFSQMIKDGFRPNQTTFTTVISICAALASLGWGMALHSWSIRSGYEYDTKVRSSLITLYAKCGLLAEAHDLFHSMSKQDTIAWNAMIVGQAYNGCPEEAFKLFRSMIQFELNPDHVTFLGLLTACSHNGLLWKGLEIFSSMQALWKLTPKVEHYNCVVDLLGRSGQLKEAYEFIRQMPLCIPIYTWETLLGACRLHGNMELAEMVARKILSFKPSEGGAYVALSNIYASKGIWEDASRTRSLIKEHGARKDQAYSWIEIKGRTTVFVCSDKSHPQMMDIYRELDSLSVIMEEALIPI</sequence>
<name>A0AAV7EVZ4_ARIFI</name>
<dbReference type="Pfam" id="PF20431">
    <property type="entry name" value="E_motif"/>
    <property type="match status" value="1"/>
</dbReference>
<evidence type="ECO:0008006" key="7">
    <source>
        <dbReference type="Google" id="ProtNLM"/>
    </source>
</evidence>
<comment type="caution">
    <text evidence="5">The sequence shown here is derived from an EMBL/GenBank/DDBJ whole genome shotgun (WGS) entry which is preliminary data.</text>
</comment>
<feature type="repeat" description="PPR" evidence="3">
    <location>
        <begin position="235"/>
        <end position="269"/>
    </location>
</feature>
<dbReference type="Gene3D" id="1.25.40.10">
    <property type="entry name" value="Tetratricopeptide repeat domain"/>
    <property type="match status" value="7"/>
</dbReference>
<comment type="similarity">
    <text evidence="2">Belongs to the PPR family. PCMP-E subfamily.</text>
</comment>
<proteinExistence type="inferred from homology"/>
<keyword evidence="6" id="KW-1185">Reference proteome</keyword>
<gene>
    <name evidence="5" type="ORF">H6P81_005797</name>
</gene>
<evidence type="ECO:0000256" key="1">
    <source>
        <dbReference type="ARBA" id="ARBA00022737"/>
    </source>
</evidence>
<reference evidence="5 6" key="1">
    <citation type="submission" date="2021-07" db="EMBL/GenBank/DDBJ databases">
        <title>The Aristolochia fimbriata genome: insights into angiosperm evolution, floral development and chemical biosynthesis.</title>
        <authorList>
            <person name="Jiao Y."/>
        </authorList>
    </citation>
    <scope>NUCLEOTIDE SEQUENCE [LARGE SCALE GENOMIC DNA]</scope>
    <source>
        <strain evidence="5">IBCAS-2021</strain>
        <tissue evidence="5">Leaf</tissue>
    </source>
</reference>
<evidence type="ECO:0000256" key="2">
    <source>
        <dbReference type="ARBA" id="ARBA00061659"/>
    </source>
</evidence>
<dbReference type="EMBL" id="JAINDJ010000003">
    <property type="protein sequence ID" value="KAG9452893.1"/>
    <property type="molecule type" value="Genomic_DNA"/>
</dbReference>
<dbReference type="PROSITE" id="PS51375">
    <property type="entry name" value="PPR"/>
    <property type="match status" value="6"/>
</dbReference>
<feature type="repeat" description="PPR" evidence="3">
    <location>
        <begin position="142"/>
        <end position="172"/>
    </location>
</feature>
<dbReference type="NCBIfam" id="TIGR00756">
    <property type="entry name" value="PPR"/>
    <property type="match status" value="6"/>
</dbReference>
<dbReference type="SUPFAM" id="SSF48452">
    <property type="entry name" value="TPR-like"/>
    <property type="match status" value="2"/>
</dbReference>
<protein>
    <recommendedName>
        <fullName evidence="7">Chlororespiratory reduction 4</fullName>
    </recommendedName>
</protein>
<dbReference type="GO" id="GO:0003723">
    <property type="term" value="F:RNA binding"/>
    <property type="evidence" value="ECO:0007669"/>
    <property type="project" value="InterPro"/>
</dbReference>
<feature type="compositionally biased region" description="Basic and acidic residues" evidence="4">
    <location>
        <begin position="1"/>
        <end position="19"/>
    </location>
</feature>
<feature type="repeat" description="PPR" evidence="3">
    <location>
        <begin position="173"/>
        <end position="207"/>
    </location>
</feature>
<dbReference type="FunFam" id="1.25.40.10:FF:000031">
    <property type="entry name" value="Pentatricopeptide repeat-containing protein mitochondrial"/>
    <property type="match status" value="1"/>
</dbReference>
<feature type="region of interest" description="Disordered" evidence="4">
    <location>
        <begin position="1"/>
        <end position="24"/>
    </location>
</feature>
<dbReference type="AlphaFoldDB" id="A0AAV7EVZ4"/>
<dbReference type="InterPro" id="IPR002885">
    <property type="entry name" value="PPR_rpt"/>
</dbReference>
<feature type="repeat" description="PPR" evidence="3">
    <location>
        <begin position="456"/>
        <end position="490"/>
    </location>
</feature>
<organism evidence="5 6">
    <name type="scientific">Aristolochia fimbriata</name>
    <name type="common">White veined hardy Dutchman's pipe vine</name>
    <dbReference type="NCBI Taxonomy" id="158543"/>
    <lineage>
        <taxon>Eukaryota</taxon>
        <taxon>Viridiplantae</taxon>
        <taxon>Streptophyta</taxon>
        <taxon>Embryophyta</taxon>
        <taxon>Tracheophyta</taxon>
        <taxon>Spermatophyta</taxon>
        <taxon>Magnoliopsida</taxon>
        <taxon>Magnoliidae</taxon>
        <taxon>Piperales</taxon>
        <taxon>Aristolochiaceae</taxon>
        <taxon>Aristolochia</taxon>
    </lineage>
</organism>
<feature type="repeat" description="PPR" evidence="3">
    <location>
        <begin position="80"/>
        <end position="114"/>
    </location>
</feature>
<evidence type="ECO:0000256" key="4">
    <source>
        <dbReference type="SAM" id="MobiDB-lite"/>
    </source>
</evidence>
<evidence type="ECO:0000313" key="6">
    <source>
        <dbReference type="Proteomes" id="UP000825729"/>
    </source>
</evidence>
<dbReference type="GO" id="GO:0009451">
    <property type="term" value="P:RNA modification"/>
    <property type="evidence" value="ECO:0007669"/>
    <property type="project" value="InterPro"/>
</dbReference>
<dbReference type="PANTHER" id="PTHR47926:SF452">
    <property type="entry name" value="PENTATRICOPEPTIDE REPEAT-CONTAINING PROTEIN"/>
    <property type="match status" value="1"/>
</dbReference>
<dbReference type="Pfam" id="PF13041">
    <property type="entry name" value="PPR_2"/>
    <property type="match status" value="3"/>
</dbReference>
<keyword evidence="1" id="KW-0677">Repeat</keyword>
<dbReference type="Proteomes" id="UP000825729">
    <property type="component" value="Unassembled WGS sequence"/>
</dbReference>
<feature type="repeat" description="PPR" evidence="3">
    <location>
        <begin position="297"/>
        <end position="331"/>
    </location>
</feature>
<dbReference type="Pfam" id="PF01535">
    <property type="entry name" value="PPR"/>
    <property type="match status" value="10"/>
</dbReference>
<dbReference type="InterPro" id="IPR046960">
    <property type="entry name" value="PPR_At4g14850-like_plant"/>
</dbReference>